<dbReference type="InterPro" id="IPR010982">
    <property type="entry name" value="Lambda_DNA-bd_dom_sf"/>
</dbReference>
<sequence>MTGINRSPAELRSMFGANLRQLARKYPSVSELCRQLGINRTQFNRYLSGESFPRPDVLDRICQFFNVDARILLKPMDEIETSSHHPASQVIDRFLTTGTEEFLATGFYHAVETSPHKRNPVRNKLLFVRRIRHCTLLRCYDPRSQMPGQSAPAREVQGIVSCIGSQVFALMSRPGAQDCRMMVLTKQSEQAGQDWSGYIYHLAASSAQGTGVSRLKLRHFGHDLTAALRLRREVPHALDEVTPTVALT</sequence>
<gene>
    <name evidence="2" type="ORF">SAMN05444358_101450</name>
</gene>
<reference evidence="3" key="1">
    <citation type="submission" date="2016-10" db="EMBL/GenBank/DDBJ databases">
        <authorList>
            <person name="Varghese N."/>
            <person name="Submissions S."/>
        </authorList>
    </citation>
    <scope>NUCLEOTIDE SEQUENCE [LARGE SCALE GENOMIC DNA]</scope>
    <source>
        <strain evidence="3">DSM 27839</strain>
    </source>
</reference>
<accession>A0A1H2SG88</accession>
<dbReference type="SUPFAM" id="SSF47413">
    <property type="entry name" value="lambda repressor-like DNA-binding domains"/>
    <property type="match status" value="1"/>
</dbReference>
<evidence type="ECO:0000259" key="1">
    <source>
        <dbReference type="PROSITE" id="PS50943"/>
    </source>
</evidence>
<protein>
    <submittedName>
        <fullName evidence="2">Transcriptional regulator, XRE family</fullName>
    </submittedName>
</protein>
<dbReference type="Proteomes" id="UP000183400">
    <property type="component" value="Unassembled WGS sequence"/>
</dbReference>
<dbReference type="Pfam" id="PF13443">
    <property type="entry name" value="HTH_26"/>
    <property type="match status" value="1"/>
</dbReference>
<dbReference type="PROSITE" id="PS50943">
    <property type="entry name" value="HTH_CROC1"/>
    <property type="match status" value="1"/>
</dbReference>
<dbReference type="EMBL" id="FNNP01000001">
    <property type="protein sequence ID" value="SDW30144.1"/>
    <property type="molecule type" value="Genomic_DNA"/>
</dbReference>
<proteinExistence type="predicted"/>
<dbReference type="CDD" id="cd00093">
    <property type="entry name" value="HTH_XRE"/>
    <property type="match status" value="1"/>
</dbReference>
<evidence type="ECO:0000313" key="2">
    <source>
        <dbReference type="EMBL" id="SDW30144.1"/>
    </source>
</evidence>
<dbReference type="SMART" id="SM00530">
    <property type="entry name" value="HTH_XRE"/>
    <property type="match status" value="1"/>
</dbReference>
<dbReference type="AlphaFoldDB" id="A0A1H2SG88"/>
<organism evidence="2 3">
    <name type="scientific">Ruegeria halocynthiae</name>
    <dbReference type="NCBI Taxonomy" id="985054"/>
    <lineage>
        <taxon>Bacteria</taxon>
        <taxon>Pseudomonadati</taxon>
        <taxon>Pseudomonadota</taxon>
        <taxon>Alphaproteobacteria</taxon>
        <taxon>Rhodobacterales</taxon>
        <taxon>Roseobacteraceae</taxon>
        <taxon>Ruegeria</taxon>
    </lineage>
</organism>
<evidence type="ECO:0000313" key="3">
    <source>
        <dbReference type="Proteomes" id="UP000183400"/>
    </source>
</evidence>
<dbReference type="STRING" id="985054.SAMN05444358_101450"/>
<dbReference type="GO" id="GO:0003677">
    <property type="term" value="F:DNA binding"/>
    <property type="evidence" value="ECO:0007669"/>
    <property type="project" value="InterPro"/>
</dbReference>
<feature type="domain" description="HTH cro/C1-type" evidence="1">
    <location>
        <begin position="28"/>
        <end position="72"/>
    </location>
</feature>
<keyword evidence="3" id="KW-1185">Reference proteome</keyword>
<dbReference type="InterPro" id="IPR001387">
    <property type="entry name" value="Cro/C1-type_HTH"/>
</dbReference>
<dbReference type="Gene3D" id="1.10.260.40">
    <property type="entry name" value="lambda repressor-like DNA-binding domains"/>
    <property type="match status" value="1"/>
</dbReference>
<name>A0A1H2SG88_9RHOB</name>